<name>A0A221SWQ2_9DEIO</name>
<dbReference type="CDD" id="cd10802">
    <property type="entry name" value="YdjC_TTHB029_like"/>
    <property type="match status" value="1"/>
</dbReference>
<keyword evidence="7" id="KW-1185">Reference proteome</keyword>
<evidence type="ECO:0000256" key="2">
    <source>
        <dbReference type="ARBA" id="ARBA00022723"/>
    </source>
</evidence>
<evidence type="ECO:0000256" key="5">
    <source>
        <dbReference type="ARBA" id="ARBA00023277"/>
    </source>
</evidence>
<gene>
    <name evidence="6" type="ORF">DFI_08730</name>
</gene>
<dbReference type="Pfam" id="PF04794">
    <property type="entry name" value="YdjC"/>
    <property type="match status" value="1"/>
</dbReference>
<keyword evidence="5" id="KW-0119">Carbohydrate metabolism</keyword>
<keyword evidence="2" id="KW-0479">Metal-binding</keyword>
<accession>A0A221SWQ2</accession>
<dbReference type="Gene3D" id="3.20.20.370">
    <property type="entry name" value="Glycoside hydrolase/deacetylase"/>
    <property type="match status" value="1"/>
</dbReference>
<evidence type="ECO:0008006" key="8">
    <source>
        <dbReference type="Google" id="ProtNLM"/>
    </source>
</evidence>
<evidence type="ECO:0000256" key="3">
    <source>
        <dbReference type="ARBA" id="ARBA00022801"/>
    </source>
</evidence>
<dbReference type="PANTHER" id="PTHR31609">
    <property type="entry name" value="YDJC DEACETYLASE FAMILY MEMBER"/>
    <property type="match status" value="1"/>
</dbReference>
<dbReference type="AlphaFoldDB" id="A0A221SWQ2"/>
<dbReference type="KEGG" id="dfc:DFI_08730"/>
<keyword evidence="4" id="KW-0460">Magnesium</keyword>
<dbReference type="EMBL" id="CP021081">
    <property type="protein sequence ID" value="ASN81074.1"/>
    <property type="molecule type" value="Genomic_DNA"/>
</dbReference>
<protein>
    <recommendedName>
        <fullName evidence="8">ChbG/HpnK family deacetylase</fullName>
    </recommendedName>
</protein>
<organism evidence="6 7">
    <name type="scientific">Deinococcus ficus</name>
    <dbReference type="NCBI Taxonomy" id="317577"/>
    <lineage>
        <taxon>Bacteria</taxon>
        <taxon>Thermotogati</taxon>
        <taxon>Deinococcota</taxon>
        <taxon>Deinococci</taxon>
        <taxon>Deinococcales</taxon>
        <taxon>Deinococcaceae</taxon>
        <taxon>Deinococcus</taxon>
    </lineage>
</organism>
<evidence type="ECO:0000256" key="4">
    <source>
        <dbReference type="ARBA" id="ARBA00022842"/>
    </source>
</evidence>
<dbReference type="RefSeq" id="WP_043776714.1">
    <property type="nucleotide sequence ID" value="NZ_CP021081.1"/>
</dbReference>
<dbReference type="SUPFAM" id="SSF88713">
    <property type="entry name" value="Glycoside hydrolase/deacetylase"/>
    <property type="match status" value="1"/>
</dbReference>
<dbReference type="InterPro" id="IPR006879">
    <property type="entry name" value="YdjC-like"/>
</dbReference>
<dbReference type="Proteomes" id="UP000259030">
    <property type="component" value="Chromosome"/>
</dbReference>
<dbReference type="GO" id="GO:0016787">
    <property type="term" value="F:hydrolase activity"/>
    <property type="evidence" value="ECO:0007669"/>
    <property type="project" value="UniProtKB-KW"/>
</dbReference>
<evidence type="ECO:0000256" key="1">
    <source>
        <dbReference type="ARBA" id="ARBA00001946"/>
    </source>
</evidence>
<comment type="cofactor">
    <cofactor evidence="1">
        <name>Mg(2+)</name>
        <dbReference type="ChEBI" id="CHEBI:18420"/>
    </cofactor>
</comment>
<dbReference type="GO" id="GO:0019213">
    <property type="term" value="F:deacetylase activity"/>
    <property type="evidence" value="ECO:0007669"/>
    <property type="project" value="TreeGrafter"/>
</dbReference>
<proteinExistence type="predicted"/>
<dbReference type="GO" id="GO:0005975">
    <property type="term" value="P:carbohydrate metabolic process"/>
    <property type="evidence" value="ECO:0007669"/>
    <property type="project" value="InterPro"/>
</dbReference>
<dbReference type="GO" id="GO:0046872">
    <property type="term" value="F:metal ion binding"/>
    <property type="evidence" value="ECO:0007669"/>
    <property type="project" value="UniProtKB-KW"/>
</dbReference>
<dbReference type="STRING" id="317577.GCA_000419625_02169"/>
<sequence length="308" mass="33203">MTRLAPPAPSPNPALPALGFSPTDRVVIFHADDLGMTEATVSAYRDLMEVGLLSSASVMLPCAWSPAAVQAARDVPGSDVGVHLTLTSEWDACRWRPLLTPEDPRLVDGAGFFHRRVEDARQADPGTVGRELRAQVDAALAWGLDVTHLDAHMGAAADPRYVREVVELATTRGIPLLYPRFPAAGWQAVGLDAGQAAQAEGLGQVLEQRGFPLVDHLRMLPLDQGGDHAALTLAWLRDLPAGITHFILHPARDTPELRAVASDWAGRVANYEAFRRPELRRAVEGLGVQVIGYGPLRDLLRRKLGGAA</sequence>
<dbReference type="PANTHER" id="PTHR31609:SF1">
    <property type="entry name" value="CARBOHYDRATE DEACETYLASE"/>
    <property type="match status" value="1"/>
</dbReference>
<dbReference type="InterPro" id="IPR011330">
    <property type="entry name" value="Glyco_hydro/deAcase_b/a-brl"/>
</dbReference>
<keyword evidence="3" id="KW-0378">Hydrolase</keyword>
<evidence type="ECO:0000313" key="7">
    <source>
        <dbReference type="Proteomes" id="UP000259030"/>
    </source>
</evidence>
<evidence type="ECO:0000313" key="6">
    <source>
        <dbReference type="EMBL" id="ASN81074.1"/>
    </source>
</evidence>
<reference evidence="6 7" key="1">
    <citation type="submission" date="2017-05" db="EMBL/GenBank/DDBJ databases">
        <title>The complete genome sequence of Deinococcus ficus isolated from the rhizosphere of the Ficus religiosa L. in Taiwan.</title>
        <authorList>
            <person name="Wu K.-M."/>
            <person name="Liao T.-L."/>
            <person name="Liu Y.-M."/>
            <person name="Young C.-C."/>
            <person name="Tsai S.-F."/>
        </authorList>
    </citation>
    <scope>NUCLEOTIDE SEQUENCE [LARGE SCALE GENOMIC DNA]</scope>
    <source>
        <strain evidence="6 7">CC-FR2-10</strain>
    </source>
</reference>